<evidence type="ECO:0000313" key="4">
    <source>
        <dbReference type="Proteomes" id="UP001198862"/>
    </source>
</evidence>
<comment type="caution">
    <text evidence="3">The sequence shown here is derived from an EMBL/GenBank/DDBJ whole genome shotgun (WGS) entry which is preliminary data.</text>
</comment>
<dbReference type="InterPro" id="IPR002104">
    <property type="entry name" value="Integrase_catalytic"/>
</dbReference>
<dbReference type="InterPro" id="IPR013762">
    <property type="entry name" value="Integrase-like_cat_sf"/>
</dbReference>
<name>A0ABS8KWS0_9HYPH</name>
<dbReference type="InterPro" id="IPR011010">
    <property type="entry name" value="DNA_brk_join_enz"/>
</dbReference>
<dbReference type="Proteomes" id="UP001198862">
    <property type="component" value="Unassembled WGS sequence"/>
</dbReference>
<evidence type="ECO:0000259" key="2">
    <source>
        <dbReference type="PROSITE" id="PS51898"/>
    </source>
</evidence>
<feature type="domain" description="Tyr recombinase" evidence="2">
    <location>
        <begin position="1"/>
        <end position="151"/>
    </location>
</feature>
<keyword evidence="4" id="KW-1185">Reference proteome</keyword>
<reference evidence="3 4" key="1">
    <citation type="submission" date="2021-11" db="EMBL/GenBank/DDBJ databases">
        <authorList>
            <person name="Lee D.-H."/>
            <person name="Kim S.-B."/>
        </authorList>
    </citation>
    <scope>NUCLEOTIDE SEQUENCE [LARGE SCALE GENOMIC DNA]</scope>
    <source>
        <strain evidence="3 4">KCTC 52223</strain>
    </source>
</reference>
<dbReference type="Pfam" id="PF00589">
    <property type="entry name" value="Phage_integrase"/>
    <property type="match status" value="1"/>
</dbReference>
<protein>
    <submittedName>
        <fullName evidence="3">Tyrosine-type recombinase/integrase</fullName>
    </submittedName>
</protein>
<sequence>MVELGHRPPADRDLCAGDGNCLAPLGLRRLRTRGAATPHSKTGAKVIPLGAPALDVLTKLPRSAASTWVFPASRGKGYHLGVPAIWRKLVRLAGLDGVRLRDLRHGFASFAIVDGDSLYLVGKVLGHTQASTTQRYAHLQFDPVRAEACLKRDKPLPCSAHAY</sequence>
<keyword evidence="1" id="KW-0233">DNA recombination</keyword>
<organism evidence="3 4">
    <name type="scientific">Reyranella aquatilis</name>
    <dbReference type="NCBI Taxonomy" id="2035356"/>
    <lineage>
        <taxon>Bacteria</taxon>
        <taxon>Pseudomonadati</taxon>
        <taxon>Pseudomonadota</taxon>
        <taxon>Alphaproteobacteria</taxon>
        <taxon>Hyphomicrobiales</taxon>
        <taxon>Reyranellaceae</taxon>
        <taxon>Reyranella</taxon>
    </lineage>
</organism>
<accession>A0ABS8KWS0</accession>
<gene>
    <name evidence="3" type="ORF">LJ725_16095</name>
</gene>
<evidence type="ECO:0000313" key="3">
    <source>
        <dbReference type="EMBL" id="MCC8430498.1"/>
    </source>
</evidence>
<dbReference type="PROSITE" id="PS51898">
    <property type="entry name" value="TYR_RECOMBINASE"/>
    <property type="match status" value="1"/>
</dbReference>
<dbReference type="Gene3D" id="1.10.443.10">
    <property type="entry name" value="Intergrase catalytic core"/>
    <property type="match status" value="1"/>
</dbReference>
<proteinExistence type="predicted"/>
<dbReference type="SUPFAM" id="SSF56349">
    <property type="entry name" value="DNA breaking-rejoining enzymes"/>
    <property type="match status" value="1"/>
</dbReference>
<dbReference type="EMBL" id="JAJISD010000006">
    <property type="protein sequence ID" value="MCC8430498.1"/>
    <property type="molecule type" value="Genomic_DNA"/>
</dbReference>
<evidence type="ECO:0000256" key="1">
    <source>
        <dbReference type="ARBA" id="ARBA00023172"/>
    </source>
</evidence>